<dbReference type="EMBL" id="LQOB01000251">
    <property type="protein sequence ID" value="KXT85901.1"/>
    <property type="molecule type" value="Genomic_DNA"/>
</dbReference>
<proteinExistence type="predicted"/>
<name>A0A139PCA9_STROR</name>
<dbReference type="Proteomes" id="UP000072653">
    <property type="component" value="Unassembled WGS sequence"/>
</dbReference>
<protein>
    <submittedName>
        <fullName evidence="1">ABC transporter membrane-spanning permease, Pep export, Vex3</fullName>
    </submittedName>
</protein>
<evidence type="ECO:0000313" key="2">
    <source>
        <dbReference type="Proteomes" id="UP000072653"/>
    </source>
</evidence>
<dbReference type="AlphaFoldDB" id="A0A139PCA9"/>
<gene>
    <name evidence="1" type="ORF">SORDD16_01249</name>
</gene>
<comment type="caution">
    <text evidence="1">The sequence shown here is derived from an EMBL/GenBank/DDBJ whole genome shotgun (WGS) entry which is preliminary data.</text>
</comment>
<organism evidence="1 2">
    <name type="scientific">Streptococcus oralis</name>
    <dbReference type="NCBI Taxonomy" id="1303"/>
    <lineage>
        <taxon>Bacteria</taxon>
        <taxon>Bacillati</taxon>
        <taxon>Bacillota</taxon>
        <taxon>Bacilli</taxon>
        <taxon>Lactobacillales</taxon>
        <taxon>Streptococcaceae</taxon>
        <taxon>Streptococcus</taxon>
    </lineage>
</organism>
<sequence>MLHNAFAYVTRKFFKSIVIFLIILLMASLSLVGLSIKGATAKASQETFKNITNSFSMQINRRVNQGTPRGAGNIKGEDIKKITENKAIESYVKRINAIGDLTGYDLIETPETKKNLTPDRAKRFGSSMMITGVNDSSKEDKFVSGSYKLVEGEHLTNDDKDKISCIKTWQLNTAGKSEIRSN</sequence>
<evidence type="ECO:0000313" key="1">
    <source>
        <dbReference type="EMBL" id="KXT85901.1"/>
    </source>
</evidence>
<reference evidence="1 2" key="1">
    <citation type="submission" date="2016-01" db="EMBL/GenBank/DDBJ databases">
        <title>Highly variable Streptococcus oralis are common among viridans streptococci isolated from primates.</title>
        <authorList>
            <person name="Denapaite D."/>
            <person name="Rieger M."/>
            <person name="Koendgen S."/>
            <person name="Brueckner R."/>
            <person name="Ochigava I."/>
            <person name="Kappeler P."/>
            <person name="Maetz-Rensing K."/>
            <person name="Leendertz F."/>
            <person name="Hakenbeck R."/>
        </authorList>
    </citation>
    <scope>NUCLEOTIDE SEQUENCE [LARGE SCALE GENOMIC DNA]</scope>
    <source>
        <strain evidence="1 2">DD16</strain>
    </source>
</reference>
<dbReference type="PATRIC" id="fig|1303.79.peg.1507"/>
<accession>A0A139PCA9</accession>